<comment type="subunit">
    <text evidence="3 7">Homodecamer; pentamer of dimers.</text>
</comment>
<evidence type="ECO:0000256" key="9">
    <source>
        <dbReference type="PIRSR" id="PIRSR000388-2"/>
    </source>
</evidence>
<evidence type="ECO:0000256" key="4">
    <source>
        <dbReference type="ARBA" id="ARBA00022655"/>
    </source>
</evidence>
<dbReference type="NCBIfam" id="NF001452">
    <property type="entry name" value="PRK00311.1"/>
    <property type="match status" value="1"/>
</dbReference>
<dbReference type="PANTHER" id="PTHR20881">
    <property type="entry name" value="3-METHYL-2-OXOBUTANOATE HYDROXYMETHYLTRANSFERASE"/>
    <property type="match status" value="1"/>
</dbReference>
<feature type="binding site" evidence="7 9">
    <location>
        <begin position="100"/>
        <end position="101"/>
    </location>
    <ligand>
        <name>3-methyl-2-oxobutanoate</name>
        <dbReference type="ChEBI" id="CHEBI:11851"/>
    </ligand>
</feature>
<dbReference type="EC" id="2.1.2.11" evidence="7"/>
<keyword evidence="7 10" id="KW-0460">Magnesium</keyword>
<evidence type="ECO:0000313" key="12">
    <source>
        <dbReference type="EMBL" id="RMI39784.1"/>
    </source>
</evidence>
<comment type="pathway">
    <text evidence="1 7">Cofactor biosynthesis; (R)-pantothenate biosynthesis; (R)-pantoate from 3-methyl-2-oxobutanoate: step 1/2.</text>
</comment>
<evidence type="ECO:0000256" key="2">
    <source>
        <dbReference type="ARBA" id="ARBA00008676"/>
    </source>
</evidence>
<dbReference type="InterPro" id="IPR040442">
    <property type="entry name" value="Pyrv_kinase-like_dom_sf"/>
</dbReference>
<comment type="catalytic activity">
    <reaction evidence="7">
        <text>(6R)-5,10-methylene-5,6,7,8-tetrahydrofolate + 3-methyl-2-oxobutanoate + H2O = 2-dehydropantoate + (6S)-5,6,7,8-tetrahydrofolate</text>
        <dbReference type="Rhea" id="RHEA:11824"/>
        <dbReference type="ChEBI" id="CHEBI:11561"/>
        <dbReference type="ChEBI" id="CHEBI:11851"/>
        <dbReference type="ChEBI" id="CHEBI:15377"/>
        <dbReference type="ChEBI" id="CHEBI:15636"/>
        <dbReference type="ChEBI" id="CHEBI:57453"/>
        <dbReference type="EC" id="2.1.2.11"/>
    </reaction>
</comment>
<name>A0A3M2LQM0_9ACTN</name>
<dbReference type="FunFam" id="3.20.20.60:FF:000003">
    <property type="entry name" value="3-methyl-2-oxobutanoate hydroxymethyltransferase"/>
    <property type="match status" value="1"/>
</dbReference>
<evidence type="ECO:0000256" key="3">
    <source>
        <dbReference type="ARBA" id="ARBA00011424"/>
    </source>
</evidence>
<proteinExistence type="inferred from homology"/>
<dbReference type="Pfam" id="PF02548">
    <property type="entry name" value="Pantoate_transf"/>
    <property type="match status" value="1"/>
</dbReference>
<accession>A0A3M2LQM0</accession>
<feature type="binding site" evidence="7 10">
    <location>
        <position position="139"/>
    </location>
    <ligand>
        <name>Mg(2+)</name>
        <dbReference type="ChEBI" id="CHEBI:18420"/>
    </ligand>
</feature>
<evidence type="ECO:0000313" key="13">
    <source>
        <dbReference type="Proteomes" id="UP000282674"/>
    </source>
</evidence>
<keyword evidence="4 7" id="KW-0566">Pantothenate biosynthesis</keyword>
<protein>
    <recommendedName>
        <fullName evidence="7">3-methyl-2-oxobutanoate hydroxymethyltransferase</fullName>
        <ecNumber evidence="7">2.1.2.11</ecNumber>
    </recommendedName>
    <alternativeName>
        <fullName evidence="7">Ketopantoate hydroxymethyltransferase</fullName>
        <shortName evidence="7">KPHMT</shortName>
    </alternativeName>
</protein>
<evidence type="ECO:0000256" key="10">
    <source>
        <dbReference type="PIRSR" id="PIRSR000388-3"/>
    </source>
</evidence>
<feature type="compositionally biased region" description="Polar residues" evidence="11">
    <location>
        <begin position="28"/>
        <end position="37"/>
    </location>
</feature>
<dbReference type="Proteomes" id="UP000282674">
    <property type="component" value="Unassembled WGS sequence"/>
</dbReference>
<dbReference type="HAMAP" id="MF_00156">
    <property type="entry name" value="PanB"/>
    <property type="match status" value="1"/>
</dbReference>
<comment type="similarity">
    <text evidence="2 7">Belongs to the PanB family.</text>
</comment>
<comment type="subcellular location">
    <subcellularLocation>
        <location evidence="7">Cytoplasm</location>
    </subcellularLocation>
</comment>
<dbReference type="SUPFAM" id="SSF51621">
    <property type="entry name" value="Phosphoenolpyruvate/pyruvate domain"/>
    <property type="match status" value="1"/>
</dbReference>
<organism evidence="12 13">
    <name type="scientific">Actinomadura harenae</name>
    <dbReference type="NCBI Taxonomy" id="2483351"/>
    <lineage>
        <taxon>Bacteria</taxon>
        <taxon>Bacillati</taxon>
        <taxon>Actinomycetota</taxon>
        <taxon>Actinomycetes</taxon>
        <taxon>Streptosporangiales</taxon>
        <taxon>Thermomonosporaceae</taxon>
        <taxon>Actinomadura</taxon>
    </lineage>
</organism>
<dbReference type="GO" id="GO:0003864">
    <property type="term" value="F:3-methyl-2-oxobutanoate hydroxymethyltransferase activity"/>
    <property type="evidence" value="ECO:0007669"/>
    <property type="project" value="UniProtKB-UniRule"/>
</dbReference>
<feature type="region of interest" description="Disordered" evidence="11">
    <location>
        <begin position="28"/>
        <end position="52"/>
    </location>
</feature>
<comment type="cofactor">
    <cofactor evidence="7 10">
        <name>Mg(2+)</name>
        <dbReference type="ChEBI" id="CHEBI:18420"/>
    </cofactor>
    <text evidence="7 10">Binds 1 Mg(2+) ion per subunit.</text>
</comment>
<dbReference type="AlphaFoldDB" id="A0A3M2LQM0"/>
<feature type="binding site" evidence="7 10">
    <location>
        <position position="171"/>
    </location>
    <ligand>
        <name>Mg(2+)</name>
        <dbReference type="ChEBI" id="CHEBI:18420"/>
    </ligand>
</feature>
<dbReference type="InterPro" id="IPR003700">
    <property type="entry name" value="Pantoate_hydroxy_MeTrfase"/>
</dbReference>
<dbReference type="Gene3D" id="3.20.20.60">
    <property type="entry name" value="Phosphoenolpyruvate-binding domains"/>
    <property type="match status" value="1"/>
</dbReference>
<feature type="active site" description="Proton acceptor" evidence="7 8">
    <location>
        <position position="237"/>
    </location>
</feature>
<evidence type="ECO:0000256" key="7">
    <source>
        <dbReference type="HAMAP-Rule" id="MF_00156"/>
    </source>
</evidence>
<comment type="caution">
    <text evidence="12">The sequence shown here is derived from an EMBL/GenBank/DDBJ whole genome shotgun (WGS) entry which is preliminary data.</text>
</comment>
<feature type="binding site" evidence="7 9">
    <location>
        <position position="139"/>
    </location>
    <ligand>
        <name>3-methyl-2-oxobutanoate</name>
        <dbReference type="ChEBI" id="CHEBI:11851"/>
    </ligand>
</feature>
<evidence type="ECO:0000256" key="5">
    <source>
        <dbReference type="ARBA" id="ARBA00022679"/>
    </source>
</evidence>
<evidence type="ECO:0000256" key="8">
    <source>
        <dbReference type="PIRSR" id="PIRSR000388-1"/>
    </source>
</evidence>
<dbReference type="OrthoDB" id="9781789at2"/>
<comment type="function">
    <text evidence="6 7">Catalyzes the reversible reaction in which hydroxymethyl group from 5,10-methylenetetrahydrofolate is transferred onto alpha-ketoisovalerate to form ketopantoate.</text>
</comment>
<reference evidence="12 13" key="1">
    <citation type="submission" date="2018-10" db="EMBL/GenBank/DDBJ databases">
        <title>Isolation from soil.</title>
        <authorList>
            <person name="Hu J."/>
        </authorList>
    </citation>
    <scope>NUCLEOTIDE SEQUENCE [LARGE SCALE GENOMIC DNA]</scope>
    <source>
        <strain evidence="12 13">NEAU-Ht49</strain>
    </source>
</reference>
<dbReference type="NCBIfam" id="TIGR00222">
    <property type="entry name" value="panB"/>
    <property type="match status" value="1"/>
</dbReference>
<keyword evidence="12" id="KW-0489">Methyltransferase</keyword>
<keyword evidence="13" id="KW-1185">Reference proteome</keyword>
<dbReference type="GO" id="GO:0032259">
    <property type="term" value="P:methylation"/>
    <property type="evidence" value="ECO:0007669"/>
    <property type="project" value="UniProtKB-KW"/>
</dbReference>
<keyword evidence="5 7" id="KW-0808">Transferase</keyword>
<dbReference type="PIRSF" id="PIRSF000388">
    <property type="entry name" value="Pantoate_hydroxy_MeTrfase"/>
    <property type="match status" value="1"/>
</dbReference>
<dbReference type="InterPro" id="IPR015813">
    <property type="entry name" value="Pyrv/PenolPyrv_kinase-like_dom"/>
</dbReference>
<feature type="binding site" evidence="7 10">
    <location>
        <position position="100"/>
    </location>
    <ligand>
        <name>Mg(2+)</name>
        <dbReference type="ChEBI" id="CHEBI:18420"/>
    </ligand>
</feature>
<evidence type="ECO:0000256" key="11">
    <source>
        <dbReference type="SAM" id="MobiDB-lite"/>
    </source>
</evidence>
<dbReference type="EMBL" id="RFFG01000062">
    <property type="protein sequence ID" value="RMI39784.1"/>
    <property type="molecule type" value="Genomic_DNA"/>
</dbReference>
<dbReference type="GO" id="GO:0000287">
    <property type="term" value="F:magnesium ion binding"/>
    <property type="evidence" value="ECO:0007669"/>
    <property type="project" value="TreeGrafter"/>
</dbReference>
<dbReference type="UniPathway" id="UPA00028">
    <property type="reaction ID" value="UER00003"/>
</dbReference>
<evidence type="ECO:0000256" key="1">
    <source>
        <dbReference type="ARBA" id="ARBA00005033"/>
    </source>
</evidence>
<dbReference type="CDD" id="cd06557">
    <property type="entry name" value="KPHMT-like"/>
    <property type="match status" value="1"/>
</dbReference>
<feature type="binding site" evidence="7 9">
    <location>
        <position position="169"/>
    </location>
    <ligand>
        <name>3-methyl-2-oxobutanoate</name>
        <dbReference type="ChEBI" id="CHEBI:11851"/>
    </ligand>
</feature>
<keyword evidence="7 10" id="KW-0479">Metal-binding</keyword>
<gene>
    <name evidence="7 12" type="primary">panB</name>
    <name evidence="12" type="ORF">EBO15_28665</name>
</gene>
<keyword evidence="7" id="KW-0963">Cytoplasm</keyword>
<dbReference type="GO" id="GO:0015940">
    <property type="term" value="P:pantothenate biosynthetic process"/>
    <property type="evidence" value="ECO:0007669"/>
    <property type="project" value="UniProtKB-UniRule"/>
</dbReference>
<dbReference type="GO" id="GO:0008168">
    <property type="term" value="F:methyltransferase activity"/>
    <property type="evidence" value="ECO:0007669"/>
    <property type="project" value="UniProtKB-KW"/>
</dbReference>
<dbReference type="GO" id="GO:0005737">
    <property type="term" value="C:cytoplasm"/>
    <property type="evidence" value="ECO:0007669"/>
    <property type="project" value="UniProtKB-SubCell"/>
</dbReference>
<evidence type="ECO:0000256" key="6">
    <source>
        <dbReference type="ARBA" id="ARBA00056497"/>
    </source>
</evidence>
<dbReference type="PANTHER" id="PTHR20881:SF0">
    <property type="entry name" value="3-METHYL-2-OXOBUTANOATE HYDROXYMETHYLTRANSFERASE"/>
    <property type="match status" value="1"/>
</dbReference>
<sequence>MAVVLVGSSVPSGYATVAPRDWRYTVSSDVSASTPNSPAQPQGPAQPTALYGGQGTRRVTVRDIAAAKGRHEKWPMLTAYDALSARVFDEAGIPVLLVGDSAAMVVYGYDSTIPVTVDDLVPLAAAVVRGAKRAMVVADLPFGSYQASVPEALASATRFMKEANVQAIKVEGGRRILPQVEAMVAAGIPVMGHLGLTPQSVNAFGGYRVQGRGEDGERLLADAKALEAAGAFSVVLECVPDELARRVTAALSVPTIGIGAGEGTDAQVLVWQDMAGLTPHTAKFVKKYADLYSVLGDAAREYAEEVVAGTFPTPEYSYR</sequence>
<feature type="compositionally biased region" description="Low complexity" evidence="11">
    <location>
        <begin position="39"/>
        <end position="49"/>
    </location>
</feature>